<comment type="similarity">
    <text evidence="2">Belongs to the peptidase M24B family.</text>
</comment>
<keyword evidence="3" id="KW-0479">Metal-binding</keyword>
<dbReference type="SUPFAM" id="SSF53092">
    <property type="entry name" value="Creatinase/prolidase N-terminal domain"/>
    <property type="match status" value="1"/>
</dbReference>
<evidence type="ECO:0000256" key="4">
    <source>
        <dbReference type="ARBA" id="ARBA00022801"/>
    </source>
</evidence>
<dbReference type="EMBL" id="UINC01016128">
    <property type="protein sequence ID" value="SVA67395.1"/>
    <property type="molecule type" value="Genomic_DNA"/>
</dbReference>
<dbReference type="GO" id="GO:0070006">
    <property type="term" value="F:metalloaminopeptidase activity"/>
    <property type="evidence" value="ECO:0007669"/>
    <property type="project" value="InterPro"/>
</dbReference>
<gene>
    <name evidence="7" type="ORF">METZ01_LOCUS120249</name>
</gene>
<dbReference type="PANTHER" id="PTHR43226:SF4">
    <property type="entry name" value="XAA-PRO AMINOPEPTIDASE 3"/>
    <property type="match status" value="1"/>
</dbReference>
<evidence type="ECO:0000256" key="5">
    <source>
        <dbReference type="ARBA" id="ARBA00023211"/>
    </source>
</evidence>
<reference evidence="7" key="1">
    <citation type="submission" date="2018-05" db="EMBL/GenBank/DDBJ databases">
        <authorList>
            <person name="Lanie J.A."/>
            <person name="Ng W.-L."/>
            <person name="Kazmierczak K.M."/>
            <person name="Andrzejewski T.M."/>
            <person name="Davidsen T.M."/>
            <person name="Wayne K.J."/>
            <person name="Tettelin H."/>
            <person name="Glass J.I."/>
            <person name="Rusch D."/>
            <person name="Podicherti R."/>
            <person name="Tsui H.-C.T."/>
            <person name="Winkler M.E."/>
        </authorList>
    </citation>
    <scope>NUCLEOTIDE SEQUENCE</scope>
</reference>
<dbReference type="AlphaFoldDB" id="A0A381XRQ2"/>
<accession>A0A381XRQ2</accession>
<keyword evidence="5" id="KW-0464">Manganese</keyword>
<dbReference type="SMART" id="SM01011">
    <property type="entry name" value="AMP_N"/>
    <property type="match status" value="1"/>
</dbReference>
<dbReference type="InterPro" id="IPR052433">
    <property type="entry name" value="X-Pro_dipept-like"/>
</dbReference>
<dbReference type="InterPro" id="IPR036005">
    <property type="entry name" value="Creatinase/aminopeptidase-like"/>
</dbReference>
<dbReference type="InterPro" id="IPR007865">
    <property type="entry name" value="Aminopep_P_N"/>
</dbReference>
<keyword evidence="4" id="KW-0378">Hydrolase</keyword>
<protein>
    <recommendedName>
        <fullName evidence="6">Aminopeptidase P N-terminal domain-containing protein</fullName>
    </recommendedName>
</protein>
<evidence type="ECO:0000259" key="6">
    <source>
        <dbReference type="SMART" id="SM01011"/>
    </source>
</evidence>
<dbReference type="PANTHER" id="PTHR43226">
    <property type="entry name" value="XAA-PRO AMINOPEPTIDASE 3"/>
    <property type="match status" value="1"/>
</dbReference>
<evidence type="ECO:0000313" key="7">
    <source>
        <dbReference type="EMBL" id="SVA67395.1"/>
    </source>
</evidence>
<comment type="cofactor">
    <cofactor evidence="1">
        <name>Mn(2+)</name>
        <dbReference type="ChEBI" id="CHEBI:29035"/>
    </cofactor>
</comment>
<organism evidence="7">
    <name type="scientific">marine metagenome</name>
    <dbReference type="NCBI Taxonomy" id="408172"/>
    <lineage>
        <taxon>unclassified sequences</taxon>
        <taxon>metagenomes</taxon>
        <taxon>ecological metagenomes</taxon>
    </lineage>
</organism>
<dbReference type="InterPro" id="IPR000994">
    <property type="entry name" value="Pept_M24"/>
</dbReference>
<dbReference type="Gene3D" id="3.90.230.10">
    <property type="entry name" value="Creatinase/methionine aminopeptidase superfamily"/>
    <property type="match status" value="1"/>
</dbReference>
<dbReference type="GO" id="GO:0030145">
    <property type="term" value="F:manganese ion binding"/>
    <property type="evidence" value="ECO:0007669"/>
    <property type="project" value="InterPro"/>
</dbReference>
<dbReference type="Gene3D" id="3.40.350.10">
    <property type="entry name" value="Creatinase/prolidase N-terminal domain"/>
    <property type="match status" value="1"/>
</dbReference>
<dbReference type="Pfam" id="PF00557">
    <property type="entry name" value="Peptidase_M24"/>
    <property type="match status" value="1"/>
</dbReference>
<dbReference type="CDD" id="cd01087">
    <property type="entry name" value="Prolidase"/>
    <property type="match status" value="1"/>
</dbReference>
<dbReference type="Pfam" id="PF05195">
    <property type="entry name" value="AMP_N"/>
    <property type="match status" value="1"/>
</dbReference>
<proteinExistence type="inferred from homology"/>
<name>A0A381XRQ2_9ZZZZ</name>
<dbReference type="GO" id="GO:0006508">
    <property type="term" value="P:proteolysis"/>
    <property type="evidence" value="ECO:0007669"/>
    <property type="project" value="TreeGrafter"/>
</dbReference>
<evidence type="ECO:0000256" key="3">
    <source>
        <dbReference type="ARBA" id="ARBA00022723"/>
    </source>
</evidence>
<dbReference type="GO" id="GO:0005829">
    <property type="term" value="C:cytosol"/>
    <property type="evidence" value="ECO:0007669"/>
    <property type="project" value="TreeGrafter"/>
</dbReference>
<dbReference type="SUPFAM" id="SSF55920">
    <property type="entry name" value="Creatinase/aminopeptidase"/>
    <property type="match status" value="1"/>
</dbReference>
<dbReference type="InterPro" id="IPR029149">
    <property type="entry name" value="Creatin/AminoP/Spt16_N"/>
</dbReference>
<evidence type="ECO:0000256" key="1">
    <source>
        <dbReference type="ARBA" id="ARBA00001936"/>
    </source>
</evidence>
<feature type="domain" description="Aminopeptidase P N-terminal" evidence="6">
    <location>
        <begin position="4"/>
        <end position="137"/>
    </location>
</feature>
<sequence length="438" mass="47637">MMGFSPETFALRRKAALGALEGSVLVLPSAPLSFRSRDTEARYRADSDLFYLTGVVDPGAVAVLRPGGDTGDFILFVRPRDSTEERWSGERLELEDVAEVFGADAVYSAEILAQKLPELLAGADNVYFRLEGGVGLENLVTTALSTARLRGSRTRAGPYAVVDPGRLLDRMRLLKDPEELDRMRRAAEITVNAFSEMLATVRIGLGEWQLEASIEEAFRRRGAMGPAFPTIVGSGANACILHYRDNSGIIGERDLVLVDAGAELDLYAADVTRTFPASGRFTDEQCAVYNVVLTAHQSAIQTVRPGATIESVHDTARNALVDGLLALNTLCGNREELIAEESYKPFFPHQTSHWLGIDVHDVGAYRCGELSRALEPGMVLTVEPGLYFPPSLVEETDYSGIGVRIEDDVVVTPEGYEVITEGLPVTVDGLEDLIGSRE</sequence>
<evidence type="ECO:0000256" key="2">
    <source>
        <dbReference type="ARBA" id="ARBA00008766"/>
    </source>
</evidence>